<evidence type="ECO:0000313" key="6">
    <source>
        <dbReference type="EMBL" id="RRI01731.1"/>
    </source>
</evidence>
<keyword evidence="4 5" id="KW-0472">Membrane</keyword>
<comment type="subcellular location">
    <subcellularLocation>
        <location evidence="1">Membrane</location>
    </subcellularLocation>
</comment>
<keyword evidence="7" id="KW-1185">Reference proteome</keyword>
<protein>
    <submittedName>
        <fullName evidence="6">Conjugal transfer protein</fullName>
    </submittedName>
</protein>
<dbReference type="Pfam" id="PF05101">
    <property type="entry name" value="VirB3"/>
    <property type="match status" value="1"/>
</dbReference>
<name>A0A3P3FSY9_9HYPH</name>
<evidence type="ECO:0000256" key="4">
    <source>
        <dbReference type="ARBA" id="ARBA00023136"/>
    </source>
</evidence>
<evidence type="ECO:0000256" key="2">
    <source>
        <dbReference type="ARBA" id="ARBA00022692"/>
    </source>
</evidence>
<keyword evidence="2 5" id="KW-0812">Transmembrane</keyword>
<evidence type="ECO:0000256" key="1">
    <source>
        <dbReference type="ARBA" id="ARBA00004370"/>
    </source>
</evidence>
<feature type="transmembrane region" description="Helical" evidence="5">
    <location>
        <begin position="38"/>
        <end position="68"/>
    </location>
</feature>
<organism evidence="6 7">
    <name type="scientific">Mesorhizobium tamadayense</name>
    <dbReference type="NCBI Taxonomy" id="425306"/>
    <lineage>
        <taxon>Bacteria</taxon>
        <taxon>Pseudomonadati</taxon>
        <taxon>Pseudomonadota</taxon>
        <taxon>Alphaproteobacteria</taxon>
        <taxon>Hyphomicrobiales</taxon>
        <taxon>Phyllobacteriaceae</taxon>
        <taxon>Mesorhizobium</taxon>
    </lineage>
</organism>
<keyword evidence="3 5" id="KW-1133">Transmembrane helix</keyword>
<evidence type="ECO:0000256" key="3">
    <source>
        <dbReference type="ARBA" id="ARBA00022989"/>
    </source>
</evidence>
<dbReference type="OrthoDB" id="7923381at2"/>
<dbReference type="EMBL" id="RQXT01000014">
    <property type="protein sequence ID" value="RRI01731.1"/>
    <property type="molecule type" value="Genomic_DNA"/>
</dbReference>
<comment type="caution">
    <text evidence="6">The sequence shown here is derived from an EMBL/GenBank/DDBJ whole genome shotgun (WGS) entry which is preliminary data.</text>
</comment>
<accession>A0A3P3FSY9</accession>
<dbReference type="Proteomes" id="UP000273786">
    <property type="component" value="Unassembled WGS sequence"/>
</dbReference>
<dbReference type="InterPro" id="IPR007792">
    <property type="entry name" value="T4SS_VirB3/TrbD/AvhB"/>
</dbReference>
<reference evidence="6 7" key="1">
    <citation type="submission" date="2018-11" db="EMBL/GenBank/DDBJ databases">
        <title>the genome of Mesorhizobium tamadayense DSM 28320.</title>
        <authorList>
            <person name="Gao J."/>
        </authorList>
    </citation>
    <scope>NUCLEOTIDE SEQUENCE [LARGE SCALE GENOMIC DNA]</scope>
    <source>
        <strain evidence="6 7">DSM 28320</strain>
    </source>
</reference>
<proteinExistence type="predicted"/>
<dbReference type="RefSeq" id="WP_124999085.1">
    <property type="nucleotide sequence ID" value="NZ_RQXT01000014.1"/>
</dbReference>
<dbReference type="GO" id="GO:0016020">
    <property type="term" value="C:membrane"/>
    <property type="evidence" value="ECO:0007669"/>
    <property type="project" value="UniProtKB-SubCell"/>
</dbReference>
<dbReference type="AlphaFoldDB" id="A0A3P3FSY9"/>
<sequence>MIGMADGRIDPGEPKLLITPLVKGLTRAPTVLGIPYELAGFIGVLTAVVFLATHNLVMLSICVPLYAVARIAIMRDPMFIEIMFIRSRKMPPRSASFWGARSYRV</sequence>
<gene>
    <name evidence="6" type="ORF">EH240_13860</name>
</gene>
<evidence type="ECO:0000313" key="7">
    <source>
        <dbReference type="Proteomes" id="UP000273786"/>
    </source>
</evidence>
<evidence type="ECO:0000256" key="5">
    <source>
        <dbReference type="SAM" id="Phobius"/>
    </source>
</evidence>